<dbReference type="GO" id="GO:0046872">
    <property type="term" value="F:metal ion binding"/>
    <property type="evidence" value="ECO:0007669"/>
    <property type="project" value="UniProtKB-KW"/>
</dbReference>
<evidence type="ECO:0000256" key="2">
    <source>
        <dbReference type="ARBA" id="ARBA00022691"/>
    </source>
</evidence>
<accession>A0A4Q2UDM8</accession>
<dbReference type="PANTHER" id="PTHR43273:SF8">
    <property type="entry name" value="RADICAL SAM DOMAIN PROTEIN"/>
    <property type="match status" value="1"/>
</dbReference>
<keyword evidence="3" id="KW-0479">Metal-binding</keyword>
<comment type="cofactor">
    <cofactor evidence="1">
        <name>[4Fe-4S] cluster</name>
        <dbReference type="ChEBI" id="CHEBI:49883"/>
    </cofactor>
</comment>
<keyword evidence="2" id="KW-0949">S-adenosyl-L-methionine</keyword>
<protein>
    <submittedName>
        <fullName evidence="7">SPASM domain-containing protein</fullName>
    </submittedName>
</protein>
<evidence type="ECO:0000256" key="4">
    <source>
        <dbReference type="ARBA" id="ARBA00023004"/>
    </source>
</evidence>
<dbReference type="UniPathway" id="UPA00782"/>
<dbReference type="SUPFAM" id="SSF102114">
    <property type="entry name" value="Radical SAM enzymes"/>
    <property type="match status" value="1"/>
</dbReference>
<sequence length="449" mass="51094">MEYKTSYYTLFSESVNDKGDSVLFCTRTAQALVVSKKIRELLENNEVASIDDSMLQQLLNVKAIVHYSENELVNIVDENKEAIDSSNELYEVIQPSAMCQLGCDYCGQTHVKHNINSDLYSGLIRRIRHKLSLGQEKYKSLNIGWFGGEPLMALSQIRQLTKELKNLANEFGINYGAKLVTNGLSLKENIFLELAQELSIKHIEVTLDGTETFHDSRRHTKEGGKSFRHIFNNLMKIFNRADYADSGCRISIRCNVDRRNWEDVSNLISFLSENGLNEKIAYFYLAGVYSWGGNDAHKQSLTKEEFAQKEIDWLIEMFEAGFQPSILPNRNKKVCLAVSPVSEMYDAYGNIFNCTEVSYTSHYENTEYVLGNLGKDPLRISQTRPLTNWNDTLLTDQFPCHTCKMLPVCGGGCPKSWHEDMRACPTTKFNIKDKLALAYAASKLDLRVI</sequence>
<keyword evidence="4" id="KW-0408">Iron</keyword>
<comment type="caution">
    <text evidence="7">The sequence shown here is derived from an EMBL/GenBank/DDBJ whole genome shotgun (WGS) entry which is preliminary data.</text>
</comment>
<evidence type="ECO:0000256" key="1">
    <source>
        <dbReference type="ARBA" id="ARBA00001966"/>
    </source>
</evidence>
<dbReference type="SFLD" id="SFLDS00029">
    <property type="entry name" value="Radical_SAM"/>
    <property type="match status" value="1"/>
</dbReference>
<dbReference type="InterPro" id="IPR023885">
    <property type="entry name" value="4Fe4S-binding_SPASM_dom"/>
</dbReference>
<gene>
    <name evidence="7" type="ORF">EQG79_26575</name>
</gene>
<dbReference type="Proteomes" id="UP000290407">
    <property type="component" value="Unassembled WGS sequence"/>
</dbReference>
<feature type="domain" description="Radical SAM core" evidence="6">
    <location>
        <begin position="94"/>
        <end position="237"/>
    </location>
</feature>
<dbReference type="InterPro" id="IPR013785">
    <property type="entry name" value="Aldolase_TIM"/>
</dbReference>
<evidence type="ECO:0000256" key="5">
    <source>
        <dbReference type="ARBA" id="ARBA00023014"/>
    </source>
</evidence>
<evidence type="ECO:0000313" key="7">
    <source>
        <dbReference type="EMBL" id="RYC66946.1"/>
    </source>
</evidence>
<dbReference type="SFLD" id="SFLDG01067">
    <property type="entry name" value="SPASM/twitch_domain_containing"/>
    <property type="match status" value="1"/>
</dbReference>
<dbReference type="Gene3D" id="3.20.20.70">
    <property type="entry name" value="Aldolase class I"/>
    <property type="match status" value="1"/>
</dbReference>
<reference evidence="7 8" key="1">
    <citation type="submission" date="2019-01" db="EMBL/GenBank/DDBJ databases">
        <title>Spirosoma flava sp. nov., a propanil-degrading bacterium isolated from herbicide-contaminated soil.</title>
        <authorList>
            <person name="Zhang L."/>
            <person name="Jiang J.-D."/>
        </authorList>
    </citation>
    <scope>NUCLEOTIDE SEQUENCE [LARGE SCALE GENOMIC DNA]</scope>
    <source>
        <strain evidence="7 8">TY50</strain>
    </source>
</reference>
<dbReference type="CDD" id="cd01335">
    <property type="entry name" value="Radical_SAM"/>
    <property type="match status" value="1"/>
</dbReference>
<dbReference type="InterPro" id="IPR023867">
    <property type="entry name" value="Sulphatase_maturase_rSAM"/>
</dbReference>
<dbReference type="NCBIfam" id="TIGR04085">
    <property type="entry name" value="rSAM_more_4Fe4S"/>
    <property type="match status" value="1"/>
</dbReference>
<dbReference type="AlphaFoldDB" id="A0A4Q2UDM8"/>
<keyword evidence="8" id="KW-1185">Reference proteome</keyword>
<dbReference type="InterPro" id="IPR058240">
    <property type="entry name" value="rSAM_sf"/>
</dbReference>
<keyword evidence="5" id="KW-0411">Iron-sulfur</keyword>
<evidence type="ECO:0000313" key="8">
    <source>
        <dbReference type="Proteomes" id="UP000290407"/>
    </source>
</evidence>
<evidence type="ECO:0000259" key="6">
    <source>
        <dbReference type="Pfam" id="PF04055"/>
    </source>
</evidence>
<proteinExistence type="predicted"/>
<name>A0A4Q2UDM8_9BACT</name>
<dbReference type="PANTHER" id="PTHR43273">
    <property type="entry name" value="ANAEROBIC SULFATASE-MATURATING ENZYME HOMOLOG ASLB-RELATED"/>
    <property type="match status" value="1"/>
</dbReference>
<organism evidence="7 8">
    <name type="scientific">Spirosoma sordidisoli</name>
    <dbReference type="NCBI Taxonomy" id="2502893"/>
    <lineage>
        <taxon>Bacteria</taxon>
        <taxon>Pseudomonadati</taxon>
        <taxon>Bacteroidota</taxon>
        <taxon>Cytophagia</taxon>
        <taxon>Cytophagales</taxon>
        <taxon>Cytophagaceae</taxon>
        <taxon>Spirosoma</taxon>
    </lineage>
</organism>
<evidence type="ECO:0000256" key="3">
    <source>
        <dbReference type="ARBA" id="ARBA00022723"/>
    </source>
</evidence>
<dbReference type="InterPro" id="IPR007197">
    <property type="entry name" value="rSAM"/>
</dbReference>
<dbReference type="EMBL" id="SBLB01000010">
    <property type="protein sequence ID" value="RYC66946.1"/>
    <property type="molecule type" value="Genomic_DNA"/>
</dbReference>
<dbReference type="GO" id="GO:0051536">
    <property type="term" value="F:iron-sulfur cluster binding"/>
    <property type="evidence" value="ECO:0007669"/>
    <property type="project" value="UniProtKB-KW"/>
</dbReference>
<dbReference type="RefSeq" id="WP_129605725.1">
    <property type="nucleotide sequence ID" value="NZ_SBLB01000010.1"/>
</dbReference>
<dbReference type="Pfam" id="PF04055">
    <property type="entry name" value="Radical_SAM"/>
    <property type="match status" value="1"/>
</dbReference>
<dbReference type="GO" id="GO:0016491">
    <property type="term" value="F:oxidoreductase activity"/>
    <property type="evidence" value="ECO:0007669"/>
    <property type="project" value="InterPro"/>
</dbReference>